<dbReference type="Proteomes" id="UP000316298">
    <property type="component" value="Unassembled WGS sequence"/>
</dbReference>
<evidence type="ECO:0000256" key="1">
    <source>
        <dbReference type="SAM" id="SignalP"/>
    </source>
</evidence>
<evidence type="ECO:0000313" key="3">
    <source>
        <dbReference type="Proteomes" id="UP000316298"/>
    </source>
</evidence>
<evidence type="ECO:0008006" key="4">
    <source>
        <dbReference type="Google" id="ProtNLM"/>
    </source>
</evidence>
<feature type="chain" id="PRO_5022071508" description="Secreted protein" evidence="1">
    <location>
        <begin position="36"/>
        <end position="83"/>
    </location>
</feature>
<protein>
    <recommendedName>
        <fullName evidence="4">Secreted protein</fullName>
    </recommendedName>
</protein>
<proteinExistence type="predicted"/>
<gene>
    <name evidence="2" type="ORF">FB475_3462</name>
</gene>
<accession>A0A542EVB8</accession>
<reference evidence="2 3" key="1">
    <citation type="submission" date="2019-06" db="EMBL/GenBank/DDBJ databases">
        <title>Sequencing the genomes of 1000 actinobacteria strains.</title>
        <authorList>
            <person name="Klenk H.-P."/>
        </authorList>
    </citation>
    <scope>NUCLEOTIDE SEQUENCE [LARGE SCALE GENOMIC DNA]</scope>
    <source>
        <strain evidence="2 3">DSM 17305</strain>
    </source>
</reference>
<dbReference type="PROSITE" id="PS51318">
    <property type="entry name" value="TAT"/>
    <property type="match status" value="1"/>
</dbReference>
<evidence type="ECO:0000313" key="2">
    <source>
        <dbReference type="EMBL" id="TQJ19299.1"/>
    </source>
</evidence>
<dbReference type="InterPro" id="IPR006311">
    <property type="entry name" value="TAT_signal"/>
</dbReference>
<dbReference type="EMBL" id="VFMM01000001">
    <property type="protein sequence ID" value="TQJ19299.1"/>
    <property type="molecule type" value="Genomic_DNA"/>
</dbReference>
<comment type="caution">
    <text evidence="2">The sequence shown here is derived from an EMBL/GenBank/DDBJ whole genome shotgun (WGS) entry which is preliminary data.</text>
</comment>
<keyword evidence="1" id="KW-0732">Signal</keyword>
<keyword evidence="3" id="KW-1185">Reference proteome</keyword>
<organism evidence="2 3">
    <name type="scientific">Kribbella jejuensis</name>
    <dbReference type="NCBI Taxonomy" id="236068"/>
    <lineage>
        <taxon>Bacteria</taxon>
        <taxon>Bacillati</taxon>
        <taxon>Actinomycetota</taxon>
        <taxon>Actinomycetes</taxon>
        <taxon>Propionibacteriales</taxon>
        <taxon>Kribbellaceae</taxon>
        <taxon>Kribbella</taxon>
    </lineage>
</organism>
<name>A0A542EVB8_9ACTN</name>
<feature type="signal peptide" evidence="1">
    <location>
        <begin position="1"/>
        <end position="35"/>
    </location>
</feature>
<dbReference type="AlphaFoldDB" id="A0A542EVB8"/>
<sequence>MMSKRPGVLRRAVVSAAVAVAAIGTLVTSAGPASAESIRSEWVGPYYSQLQCEVAVLLTLGDGICWWNPNPPETTVGWWYEIS</sequence>